<dbReference type="Gene3D" id="3.30.420.10">
    <property type="entry name" value="Ribonuclease H-like superfamily/Ribonuclease H"/>
    <property type="match status" value="1"/>
</dbReference>
<dbReference type="PANTHER" id="PTHR42648:SF28">
    <property type="entry name" value="TRANSPOSON-ENCODED PROTEIN WITH RIBONUCLEASE H-LIKE AND RETROVIRUS ZINC FINGER-LIKE DOMAINS"/>
    <property type="match status" value="1"/>
</dbReference>
<dbReference type="SUPFAM" id="SSF53098">
    <property type="entry name" value="Ribonuclease H-like"/>
    <property type="match status" value="1"/>
</dbReference>
<reference evidence="1 2" key="1">
    <citation type="journal article" date="2017" name="Genome Biol. Evol.">
        <title>Phytophthora megakarya and P. palmivora, closely related causal agents of cacao black pod rot, underwent increases in genome sizes and gene numbers by different mechanisms.</title>
        <authorList>
            <person name="Ali S.S."/>
            <person name="Shao J."/>
            <person name="Lary D.J."/>
            <person name="Kronmiller B."/>
            <person name="Shen D."/>
            <person name="Strem M.D."/>
            <person name="Amoako-Attah I."/>
            <person name="Akrofi A.Y."/>
            <person name="Begoude B.A."/>
            <person name="Ten Hoopen G.M."/>
            <person name="Coulibaly K."/>
            <person name="Kebe B.I."/>
            <person name="Melnick R.L."/>
            <person name="Guiltinan M.J."/>
            <person name="Tyler B.M."/>
            <person name="Meinhardt L.W."/>
            <person name="Bailey B.A."/>
        </authorList>
    </citation>
    <scope>NUCLEOTIDE SEQUENCE [LARGE SCALE GENOMIC DNA]</scope>
    <source>
        <strain evidence="2">sbr112.9</strain>
    </source>
</reference>
<dbReference type="OrthoDB" id="128060at2759"/>
<dbReference type="InterPro" id="IPR039537">
    <property type="entry name" value="Retrotran_Ty1/copia-like"/>
</dbReference>
<evidence type="ECO:0000313" key="1">
    <source>
        <dbReference type="EMBL" id="POM64599.1"/>
    </source>
</evidence>
<proteinExistence type="predicted"/>
<evidence type="ECO:0000313" key="2">
    <source>
        <dbReference type="Proteomes" id="UP000237271"/>
    </source>
</evidence>
<dbReference type="PANTHER" id="PTHR42648">
    <property type="entry name" value="TRANSPOSASE, PUTATIVE-RELATED"/>
    <property type="match status" value="1"/>
</dbReference>
<keyword evidence="2" id="KW-1185">Reference proteome</keyword>
<dbReference type="InterPro" id="IPR012337">
    <property type="entry name" value="RNaseH-like_sf"/>
</dbReference>
<dbReference type="Proteomes" id="UP000237271">
    <property type="component" value="Unassembled WGS sequence"/>
</dbReference>
<comment type="caution">
    <text evidence="1">The sequence shown here is derived from an EMBL/GenBank/DDBJ whole genome shotgun (WGS) entry which is preliminary data.</text>
</comment>
<accession>A0A2P4XGC0</accession>
<dbReference type="EMBL" id="NCKW01011073">
    <property type="protein sequence ID" value="POM64599.1"/>
    <property type="molecule type" value="Genomic_DNA"/>
</dbReference>
<protein>
    <submittedName>
        <fullName evidence="1">Uncharacterized protein</fullName>
    </submittedName>
</protein>
<gene>
    <name evidence="1" type="ORF">PHPALM_19847</name>
</gene>
<dbReference type="AlphaFoldDB" id="A0A2P4XGC0"/>
<sequence length="124" mass="14666">MTPRYRLNNRYMINFIDHKSNYCRVFLARTKDAAVKQFKHFLVFFEKQRFLFCKKAGVAHQRSEANNQASIVRAKLMHRTIMNMARCMIFGVRAAVELLGDAVQYAVYVLNRSPTNLNREEFRL</sequence>
<dbReference type="GO" id="GO:0003676">
    <property type="term" value="F:nucleic acid binding"/>
    <property type="evidence" value="ECO:0007669"/>
    <property type="project" value="InterPro"/>
</dbReference>
<organism evidence="1 2">
    <name type="scientific">Phytophthora palmivora</name>
    <dbReference type="NCBI Taxonomy" id="4796"/>
    <lineage>
        <taxon>Eukaryota</taxon>
        <taxon>Sar</taxon>
        <taxon>Stramenopiles</taxon>
        <taxon>Oomycota</taxon>
        <taxon>Peronosporomycetes</taxon>
        <taxon>Peronosporales</taxon>
        <taxon>Peronosporaceae</taxon>
        <taxon>Phytophthora</taxon>
    </lineage>
</organism>
<dbReference type="InterPro" id="IPR036397">
    <property type="entry name" value="RNaseH_sf"/>
</dbReference>
<name>A0A2P4XGC0_9STRA</name>